<feature type="transmembrane region" description="Helical" evidence="1">
    <location>
        <begin position="104"/>
        <end position="126"/>
    </location>
</feature>
<dbReference type="Pfam" id="PF04403">
    <property type="entry name" value="PqiA"/>
    <property type="match status" value="1"/>
</dbReference>
<evidence type="ECO:0000256" key="1">
    <source>
        <dbReference type="SAM" id="Phobius"/>
    </source>
</evidence>
<dbReference type="RefSeq" id="WP_137194665.1">
    <property type="nucleotide sequence ID" value="NZ_CP039965.1"/>
</dbReference>
<geneLocation type="plasmid" evidence="2 3">
    <name>unnamed1</name>
</geneLocation>
<keyword evidence="2" id="KW-0614">Plasmid</keyword>
<proteinExistence type="predicted"/>
<gene>
    <name evidence="2" type="ORF">EOK75_13765</name>
</gene>
<feature type="transmembrane region" description="Helical" evidence="1">
    <location>
        <begin position="70"/>
        <end position="92"/>
    </location>
</feature>
<evidence type="ECO:0000313" key="2">
    <source>
        <dbReference type="EMBL" id="QCO56869.1"/>
    </source>
</evidence>
<organism evidence="2 3">
    <name type="scientific">Pseudorhodobacter turbinis</name>
    <dbReference type="NCBI Taxonomy" id="2500533"/>
    <lineage>
        <taxon>Bacteria</taxon>
        <taxon>Pseudomonadati</taxon>
        <taxon>Pseudomonadota</taxon>
        <taxon>Alphaproteobacteria</taxon>
        <taxon>Rhodobacterales</taxon>
        <taxon>Paracoccaceae</taxon>
        <taxon>Pseudorhodobacter</taxon>
    </lineage>
</organism>
<name>A0A4P8EIV9_9RHOB</name>
<keyword evidence="1" id="KW-0472">Membrane</keyword>
<dbReference type="EMBL" id="CP039965">
    <property type="protein sequence ID" value="QCO56869.1"/>
    <property type="molecule type" value="Genomic_DNA"/>
</dbReference>
<feature type="transmembrane region" description="Helical" evidence="1">
    <location>
        <begin position="138"/>
        <end position="158"/>
    </location>
</feature>
<dbReference type="Proteomes" id="UP000298631">
    <property type="component" value="Plasmid unnamed1"/>
</dbReference>
<accession>A0A4P8EIV9</accession>
<dbReference type="OrthoDB" id="7859336at2"/>
<feature type="transmembrane region" description="Helical" evidence="1">
    <location>
        <begin position="20"/>
        <end position="38"/>
    </location>
</feature>
<keyword evidence="1" id="KW-1133">Transmembrane helix</keyword>
<reference evidence="2 3" key="1">
    <citation type="submission" date="2019-05" db="EMBL/GenBank/DDBJ databases">
        <title>Pseudorhodobacter turbinis sp. nov., isolated from the gut of the Korean turban shell.</title>
        <authorList>
            <person name="Jeong Y.-S."/>
            <person name="Kang W.-R."/>
            <person name="Bae J.-W."/>
        </authorList>
    </citation>
    <scope>NUCLEOTIDE SEQUENCE [LARGE SCALE GENOMIC DNA]</scope>
    <source>
        <strain evidence="2 3">S12M18</strain>
        <plasmid evidence="2 3">unnamed1</plasmid>
    </source>
</reference>
<sequence length="168" mass="18068">MSSNPAEADPAAKGRPVRYLLIAANLSLLVLFPLSWFAPLMRAGLLPFFDLSEISIVSGLQSLWQKDVGLALLVTFFAIFAPYLKTIGLALLQFRLLSPRVAPALHILGKLAMADIFLIALYIILVKGIGLARVETAWGLYMFTGCVLASLALSIIAGRKNSAQAPAN</sequence>
<protein>
    <submittedName>
        <fullName evidence="2">Paraquat-inducible protein A</fullName>
    </submittedName>
</protein>
<dbReference type="AlphaFoldDB" id="A0A4P8EIV9"/>
<evidence type="ECO:0000313" key="3">
    <source>
        <dbReference type="Proteomes" id="UP000298631"/>
    </source>
</evidence>
<dbReference type="InterPro" id="IPR007498">
    <property type="entry name" value="PqiA-like"/>
</dbReference>
<dbReference type="KEGG" id="pseb:EOK75_13765"/>
<keyword evidence="1" id="KW-0812">Transmembrane</keyword>
<keyword evidence="3" id="KW-1185">Reference proteome</keyword>